<evidence type="ECO:0000256" key="3">
    <source>
        <dbReference type="ARBA" id="ARBA00022722"/>
    </source>
</evidence>
<dbReference type="SUPFAM" id="SSF69065">
    <property type="entry name" value="RNase III domain-like"/>
    <property type="match status" value="1"/>
</dbReference>
<keyword evidence="1 6" id="KW-0690">Ribosome biogenesis</keyword>
<comment type="cofactor">
    <cofactor evidence="6">
        <name>Mg(2+)</name>
        <dbReference type="ChEBI" id="CHEBI:18420"/>
    </cofactor>
</comment>
<dbReference type="HAMAP" id="MF_01468">
    <property type="entry name" value="RNase_Mini_III"/>
    <property type="match status" value="1"/>
</dbReference>
<dbReference type="GO" id="GO:0006364">
    <property type="term" value="P:rRNA processing"/>
    <property type="evidence" value="ECO:0007669"/>
    <property type="project" value="UniProtKB-UniRule"/>
</dbReference>
<dbReference type="PANTHER" id="PTHR34276:SF1">
    <property type="entry name" value="MINI-RIBONUCLEASE 3"/>
    <property type="match status" value="1"/>
</dbReference>
<gene>
    <name evidence="6" type="primary">mrnC</name>
    <name evidence="8" type="ORF">B9O19_02134</name>
</gene>
<dbReference type="AlphaFoldDB" id="A0A2K9P4U0"/>
<dbReference type="GeneID" id="98063506"/>
<evidence type="ECO:0000313" key="8">
    <source>
        <dbReference type="EMBL" id="AUO20276.1"/>
    </source>
</evidence>
<proteinExistence type="inferred from homology"/>
<dbReference type="InterPro" id="IPR008226">
    <property type="entry name" value="Mini3_fam"/>
</dbReference>
<accession>A0A2K9P4U0</accession>
<reference evidence="8 9" key="1">
    <citation type="submission" date="2017-04" db="EMBL/GenBank/DDBJ databases">
        <title>Monoglobus pectinilyticus 14 draft genome.</title>
        <authorList>
            <person name="Kim C."/>
            <person name="Rosendale D.I."/>
            <person name="Kelly W.J."/>
            <person name="Tannock G.W."/>
            <person name="Patchett M.L."/>
            <person name="Jordens J.Z."/>
        </authorList>
    </citation>
    <scope>NUCLEOTIDE SEQUENCE [LARGE SCALE GENOMIC DNA]</scope>
    <source>
        <strain evidence="8 9">14</strain>
    </source>
</reference>
<keyword evidence="6" id="KW-0694">RNA-binding</keyword>
<evidence type="ECO:0000256" key="2">
    <source>
        <dbReference type="ARBA" id="ARBA00022552"/>
    </source>
</evidence>
<name>A0A2K9P4U0_9FIRM</name>
<keyword evidence="2 6" id="KW-0698">rRNA processing</keyword>
<evidence type="ECO:0000256" key="4">
    <source>
        <dbReference type="ARBA" id="ARBA00022759"/>
    </source>
</evidence>
<dbReference type="InterPro" id="IPR036389">
    <property type="entry name" value="RNase_III_sf"/>
</dbReference>
<dbReference type="EMBL" id="CP020991">
    <property type="protein sequence ID" value="AUO20276.1"/>
    <property type="molecule type" value="Genomic_DNA"/>
</dbReference>
<protein>
    <recommendedName>
        <fullName evidence="6">Mini-ribonuclease 3</fullName>
        <shortName evidence="6">Mini-3</shortName>
        <shortName evidence="6">Mini-RNase 3</shortName>
        <ecNumber evidence="6">3.1.26.-</ecNumber>
    </recommendedName>
    <alternativeName>
        <fullName evidence="6">Mini-RNase III</fullName>
        <shortName evidence="6">Mini-III</shortName>
    </alternativeName>
</protein>
<organism evidence="8 9">
    <name type="scientific">Monoglobus pectinilyticus</name>
    <dbReference type="NCBI Taxonomy" id="1981510"/>
    <lineage>
        <taxon>Bacteria</taxon>
        <taxon>Bacillati</taxon>
        <taxon>Bacillota</taxon>
        <taxon>Clostridia</taxon>
        <taxon>Monoglobales</taxon>
        <taxon>Monoglobaceae</taxon>
        <taxon>Monoglobus</taxon>
    </lineage>
</organism>
<comment type="subcellular location">
    <subcellularLocation>
        <location evidence="6">Cytoplasm</location>
    </subcellularLocation>
</comment>
<feature type="active site" evidence="6">
    <location>
        <position position="29"/>
    </location>
</feature>
<dbReference type="KEGG" id="mpec:B9O19_02134"/>
<dbReference type="Proteomes" id="UP000235589">
    <property type="component" value="Chromosome"/>
</dbReference>
<dbReference type="GO" id="GO:0004525">
    <property type="term" value="F:ribonuclease III activity"/>
    <property type="evidence" value="ECO:0007669"/>
    <property type="project" value="InterPro"/>
</dbReference>
<dbReference type="OrthoDB" id="46571at2"/>
<keyword evidence="6" id="KW-0460">Magnesium</keyword>
<keyword evidence="5 6" id="KW-0378">Hydrolase</keyword>
<dbReference type="Gene3D" id="1.10.1520.10">
    <property type="entry name" value="Ribonuclease III domain"/>
    <property type="match status" value="1"/>
</dbReference>
<dbReference type="PIRSF" id="PIRSF005520">
    <property type="entry name" value="UCP005520"/>
    <property type="match status" value="1"/>
</dbReference>
<keyword evidence="6" id="KW-0699">rRNA-binding</keyword>
<dbReference type="GO" id="GO:0005737">
    <property type="term" value="C:cytoplasm"/>
    <property type="evidence" value="ECO:0007669"/>
    <property type="project" value="UniProtKB-SubCell"/>
</dbReference>
<evidence type="ECO:0000313" key="9">
    <source>
        <dbReference type="Proteomes" id="UP000235589"/>
    </source>
</evidence>
<dbReference type="PANTHER" id="PTHR34276">
    <property type="entry name" value="MINI-RIBONUCLEASE 3"/>
    <property type="match status" value="1"/>
</dbReference>
<keyword evidence="3 6" id="KW-0540">Nuclease</keyword>
<dbReference type="EC" id="3.1.26.-" evidence="6"/>
<dbReference type="InterPro" id="IPR000999">
    <property type="entry name" value="RNase_III_dom"/>
</dbReference>
<keyword evidence="6" id="KW-0963">Cytoplasm</keyword>
<evidence type="ECO:0000259" key="7">
    <source>
        <dbReference type="Pfam" id="PF00636"/>
    </source>
</evidence>
<comment type="similarity">
    <text evidence="6">Belongs to the MrnC RNase family.</text>
</comment>
<comment type="subunit">
    <text evidence="6">Homodimer.</text>
</comment>
<evidence type="ECO:0000256" key="6">
    <source>
        <dbReference type="HAMAP-Rule" id="MF_01468"/>
    </source>
</evidence>
<evidence type="ECO:0000256" key="1">
    <source>
        <dbReference type="ARBA" id="ARBA00022517"/>
    </source>
</evidence>
<feature type="domain" description="RNase III" evidence="7">
    <location>
        <begin position="23"/>
        <end position="119"/>
    </location>
</feature>
<keyword evidence="9" id="KW-1185">Reference proteome</keyword>
<dbReference type="GO" id="GO:0019843">
    <property type="term" value="F:rRNA binding"/>
    <property type="evidence" value="ECO:0007669"/>
    <property type="project" value="UniProtKB-UniRule"/>
</dbReference>
<comment type="function">
    <text evidence="6">Involved in correct processing of both the 5' and 3' ends of 23S rRNA precursor. Processes 30S rRNA precursor transcript even in absence of ribonuclease 3 (Rnc); Rnc processes 30S rRNA into smaller rRNA precursors.</text>
</comment>
<sequence>MINVILENLGIDKLPPEQYSPLTLAYLGDCIYELYVRSYLVKDGNENVNKLHKSATTYVCCKGQAEFFRKVESLLSEKEMSVFKRGRNTKSHVPKNSEMSDYRVATGVEALFGFLYLSGEEERICELLKHIFD</sequence>
<dbReference type="Pfam" id="PF00636">
    <property type="entry name" value="Ribonuclease_3"/>
    <property type="match status" value="1"/>
</dbReference>
<evidence type="ECO:0000256" key="5">
    <source>
        <dbReference type="ARBA" id="ARBA00022801"/>
    </source>
</evidence>
<dbReference type="RefSeq" id="WP_102366407.1">
    <property type="nucleotide sequence ID" value="NZ_CP020991.1"/>
</dbReference>
<keyword evidence="4 6" id="KW-0255">Endonuclease</keyword>